<feature type="region of interest" description="Disordered" evidence="1">
    <location>
        <begin position="496"/>
        <end position="526"/>
    </location>
</feature>
<dbReference type="EMBL" id="VXIS01000003">
    <property type="protein sequence ID" value="KAA8914716.1"/>
    <property type="molecule type" value="Genomic_DNA"/>
</dbReference>
<feature type="region of interest" description="Disordered" evidence="1">
    <location>
        <begin position="190"/>
        <end position="218"/>
    </location>
</feature>
<evidence type="ECO:0000256" key="1">
    <source>
        <dbReference type="SAM" id="MobiDB-lite"/>
    </source>
</evidence>
<keyword evidence="3" id="KW-1185">Reference proteome</keyword>
<feature type="compositionally biased region" description="Gly residues" evidence="1">
    <location>
        <begin position="106"/>
        <end position="118"/>
    </location>
</feature>
<feature type="region of interest" description="Disordered" evidence="1">
    <location>
        <begin position="101"/>
        <end position="128"/>
    </location>
</feature>
<feature type="compositionally biased region" description="Pro residues" evidence="1">
    <location>
        <begin position="348"/>
        <end position="361"/>
    </location>
</feature>
<comment type="caution">
    <text evidence="2">The sequence shown here is derived from an EMBL/GenBank/DDBJ whole genome shotgun (WGS) entry which is preliminary data.</text>
</comment>
<accession>A0A5J5FAR4</accession>
<sequence>MAFASTSGASKSAQRPICGRMCWRSYVAIRYQDGEAVHRCDYECESKIGEQWTAQSGALSHQARVRQTGLETDEKHAEKAHNKRRVVIPPVTVEDVAPGRAVHGATGRGAGGRGPGFRRGGRGSDEVAGARQGVLRLAEPRAPSGRPNPCTALPPGNVEDALRMPGLVARPPIVPGNVQHVCETYQIRTHLPSTPRHPETNSPPHRCRANTNGAPRRSLRIAGGTNTCAPRYYPVDYIDDGKALLKCPYTPRGPACNMPRPTGEVRAPLAALVPRPQPLPARLPVATPKARSIKPPRRKVAARRCDIFAEDDEPERSSLPPPTRSRRKVEPRRDVVPDVDDDDLDAAPLPPRPHPLRPPPATEDFHFSDYEDPQDPPMPRRRHKLGPKTPIRKRPYESPKPRHKGGHYSDEDGVYTTPQGTRRQIRRRVAPKMPTPRREPVLGTRENPWDLCPRRRNTPGEAYWLLLHATMLTGKHSIFTELRGSRDTTTHVPIVVNSIPDPENANPRKVPKLGDEPSDCGRLPRLATGNQRAGLAASPEPASPVQEHTGSIHVDVSGFQASTSTGRSHSMALVPESASHFVARPNECVARDVPTARAEEARVEMVVVVS</sequence>
<reference evidence="2 3" key="1">
    <citation type="submission" date="2019-09" db="EMBL/GenBank/DDBJ databases">
        <title>Draft genome of the ectomycorrhizal ascomycete Sphaerosporella brunnea.</title>
        <authorList>
            <consortium name="DOE Joint Genome Institute"/>
            <person name="Benucci G.M."/>
            <person name="Marozzi G."/>
            <person name="Antonielli L."/>
            <person name="Sanchez S."/>
            <person name="Marco P."/>
            <person name="Wang X."/>
            <person name="Falini L.B."/>
            <person name="Barry K."/>
            <person name="Haridas S."/>
            <person name="Lipzen A."/>
            <person name="Labutti K."/>
            <person name="Grigoriev I.V."/>
            <person name="Murat C."/>
            <person name="Martin F."/>
            <person name="Albertini E."/>
            <person name="Donnini D."/>
            <person name="Bonito G."/>
        </authorList>
    </citation>
    <scope>NUCLEOTIDE SEQUENCE [LARGE SCALE GENOMIC DNA]</scope>
    <source>
        <strain evidence="2 3">Sb_GMNB300</strain>
    </source>
</reference>
<protein>
    <submittedName>
        <fullName evidence="2">Uncharacterized protein</fullName>
    </submittedName>
</protein>
<feature type="region of interest" description="Disordered" evidence="1">
    <location>
        <begin position="280"/>
        <end position="421"/>
    </location>
</feature>
<gene>
    <name evidence="2" type="ORF">FN846DRAFT_885721</name>
</gene>
<dbReference type="InParanoid" id="A0A5J5FAR4"/>
<feature type="compositionally biased region" description="Basic residues" evidence="1">
    <location>
        <begin position="291"/>
        <end position="302"/>
    </location>
</feature>
<dbReference type="Proteomes" id="UP000326924">
    <property type="component" value="Unassembled WGS sequence"/>
</dbReference>
<evidence type="ECO:0000313" key="3">
    <source>
        <dbReference type="Proteomes" id="UP000326924"/>
    </source>
</evidence>
<evidence type="ECO:0000313" key="2">
    <source>
        <dbReference type="EMBL" id="KAA8914716.1"/>
    </source>
</evidence>
<organism evidence="2 3">
    <name type="scientific">Sphaerosporella brunnea</name>
    <dbReference type="NCBI Taxonomy" id="1250544"/>
    <lineage>
        <taxon>Eukaryota</taxon>
        <taxon>Fungi</taxon>
        <taxon>Dikarya</taxon>
        <taxon>Ascomycota</taxon>
        <taxon>Pezizomycotina</taxon>
        <taxon>Pezizomycetes</taxon>
        <taxon>Pezizales</taxon>
        <taxon>Pyronemataceae</taxon>
        <taxon>Sphaerosporella</taxon>
    </lineage>
</organism>
<proteinExistence type="predicted"/>
<dbReference type="AlphaFoldDB" id="A0A5J5FAR4"/>
<feature type="compositionally biased region" description="Basic residues" evidence="1">
    <location>
        <begin position="379"/>
        <end position="393"/>
    </location>
</feature>
<name>A0A5J5FAR4_9PEZI</name>